<evidence type="ECO:0000256" key="1">
    <source>
        <dbReference type="SAM" id="MobiDB-lite"/>
    </source>
</evidence>
<dbReference type="OrthoDB" id="10574096at2759"/>
<name>A0A6H5IXH3_9HYME</name>
<keyword evidence="3" id="KW-1185">Reference proteome</keyword>
<gene>
    <name evidence="2" type="ORF">TBRA_LOCUS14046</name>
</gene>
<accession>A0A6H5IXH3</accession>
<protein>
    <submittedName>
        <fullName evidence="2">Uncharacterized protein</fullName>
    </submittedName>
</protein>
<proteinExistence type="predicted"/>
<evidence type="ECO:0000313" key="3">
    <source>
        <dbReference type="Proteomes" id="UP000479190"/>
    </source>
</evidence>
<sequence>MRSNRSTKLEKQTRSRSRSRRSRRRSSSITDREITDLCRPLPPVSRRCPRIIITADDETAARPVRPVRPDNSVNPVGSYTIPTSSSRLPVSLEMAKPIPVRGLPSDTVCFPISDEYRPPPRTNISPPLHIIPIPSIYIVRKVTPNTNWSSMARSSQHSMPIANVTSSGSASSSFSDSRTLRPASSRRFAPYEVHPRPSSQPVVVDFVSSSYVQPRRQPSHPPGYNASATSTCSPMLRRFPTNDISELAQNFNDLRMETSPSNSRKLI</sequence>
<dbReference type="EMBL" id="CADCXV010001194">
    <property type="protein sequence ID" value="CAB0042427.1"/>
    <property type="molecule type" value="Genomic_DNA"/>
</dbReference>
<reference evidence="2 3" key="1">
    <citation type="submission" date="2020-02" db="EMBL/GenBank/DDBJ databases">
        <authorList>
            <person name="Ferguson B K."/>
        </authorList>
    </citation>
    <scope>NUCLEOTIDE SEQUENCE [LARGE SCALE GENOMIC DNA]</scope>
</reference>
<feature type="region of interest" description="Disordered" evidence="1">
    <location>
        <begin position="1"/>
        <end position="35"/>
    </location>
</feature>
<evidence type="ECO:0000313" key="2">
    <source>
        <dbReference type="EMBL" id="CAB0042427.1"/>
    </source>
</evidence>
<organism evidence="2 3">
    <name type="scientific">Trichogramma brassicae</name>
    <dbReference type="NCBI Taxonomy" id="86971"/>
    <lineage>
        <taxon>Eukaryota</taxon>
        <taxon>Metazoa</taxon>
        <taxon>Ecdysozoa</taxon>
        <taxon>Arthropoda</taxon>
        <taxon>Hexapoda</taxon>
        <taxon>Insecta</taxon>
        <taxon>Pterygota</taxon>
        <taxon>Neoptera</taxon>
        <taxon>Endopterygota</taxon>
        <taxon>Hymenoptera</taxon>
        <taxon>Apocrita</taxon>
        <taxon>Proctotrupomorpha</taxon>
        <taxon>Chalcidoidea</taxon>
        <taxon>Trichogrammatidae</taxon>
        <taxon>Trichogramma</taxon>
    </lineage>
</organism>
<dbReference type="Proteomes" id="UP000479190">
    <property type="component" value="Unassembled WGS sequence"/>
</dbReference>
<dbReference type="AlphaFoldDB" id="A0A6H5IXH3"/>
<feature type="compositionally biased region" description="Basic residues" evidence="1">
    <location>
        <begin position="14"/>
        <end position="26"/>
    </location>
</feature>